<sequence>MSELPGAQIYENFIGGRGPEGLRRAADLLAETAVEYRSLADDINHLTTLMSEAWQGDARDAALRGAEPLINGHRTAEPALNLAKDITLDQIALFTMAQGSVNPVPPAPTKPSAWDNLATLGAASQSYEAGLVQHRVANDANVHVMRVYEKQSTAHAAALPMSYGDPVVEPTSTAEPPQEKQVTPVTQRTRAVERPDTRRAQVVPTGVEAVWQQRQTTNPNVSTPPQQAVEPARHPVLQPPTQPGPTPTPTPTPGPPGLVVPPVRPPMRPPGGQWPPGGVGQWQRPGGQGGQGGQSGQGGQGERGQQGVARGAGGQAGARPGGGDAAARAGGLHGAEQGRAGVGRGLGAEGMRSGAGPVAEGGRGFGPEGTRGAGRAGANGLPMGGGGGGGARGEDDLERSAPGYLVVPDPEALFGSDAVTAPPVIGE</sequence>
<protein>
    <recommendedName>
        <fullName evidence="4">PPE family protein</fullName>
    </recommendedName>
</protein>
<name>A0A9W6VBL0_9PSEU</name>
<dbReference type="EMBL" id="BSSD01000005">
    <property type="protein sequence ID" value="GLW93078.1"/>
    <property type="molecule type" value="Genomic_DNA"/>
</dbReference>
<feature type="compositionally biased region" description="Basic and acidic residues" evidence="1">
    <location>
        <begin position="190"/>
        <end position="199"/>
    </location>
</feature>
<reference evidence="2" key="1">
    <citation type="submission" date="2023-02" db="EMBL/GenBank/DDBJ databases">
        <title>Actinokineospora globicatena NBRC 15670.</title>
        <authorList>
            <person name="Ichikawa N."/>
            <person name="Sato H."/>
            <person name="Tonouchi N."/>
        </authorList>
    </citation>
    <scope>NUCLEOTIDE SEQUENCE</scope>
    <source>
        <strain evidence="2">NBRC 15670</strain>
    </source>
</reference>
<proteinExistence type="predicted"/>
<feature type="compositionally biased region" description="Gly residues" evidence="1">
    <location>
        <begin position="359"/>
        <end position="391"/>
    </location>
</feature>
<dbReference type="Gene3D" id="1.20.1260.20">
    <property type="entry name" value="PPE superfamily"/>
    <property type="match status" value="1"/>
</dbReference>
<dbReference type="RefSeq" id="WP_285611458.1">
    <property type="nucleotide sequence ID" value="NZ_BSSD01000005.1"/>
</dbReference>
<evidence type="ECO:0000256" key="1">
    <source>
        <dbReference type="SAM" id="MobiDB-lite"/>
    </source>
</evidence>
<dbReference type="SUPFAM" id="SSF140459">
    <property type="entry name" value="PE/PPE dimer-like"/>
    <property type="match status" value="1"/>
</dbReference>
<feature type="compositionally biased region" description="Pro residues" evidence="1">
    <location>
        <begin position="237"/>
        <end position="273"/>
    </location>
</feature>
<feature type="compositionally biased region" description="Polar residues" evidence="1">
    <location>
        <begin position="212"/>
        <end position="226"/>
    </location>
</feature>
<evidence type="ECO:0008006" key="4">
    <source>
        <dbReference type="Google" id="ProtNLM"/>
    </source>
</evidence>
<organism evidence="2 3">
    <name type="scientific">Actinokineospora globicatena</name>
    <dbReference type="NCBI Taxonomy" id="103729"/>
    <lineage>
        <taxon>Bacteria</taxon>
        <taxon>Bacillati</taxon>
        <taxon>Actinomycetota</taxon>
        <taxon>Actinomycetes</taxon>
        <taxon>Pseudonocardiales</taxon>
        <taxon>Pseudonocardiaceae</taxon>
        <taxon>Actinokineospora</taxon>
    </lineage>
</organism>
<keyword evidence="3" id="KW-1185">Reference proteome</keyword>
<evidence type="ECO:0000313" key="3">
    <source>
        <dbReference type="Proteomes" id="UP001165042"/>
    </source>
</evidence>
<feature type="compositionally biased region" description="Polar residues" evidence="1">
    <location>
        <begin position="170"/>
        <end position="189"/>
    </location>
</feature>
<dbReference type="Proteomes" id="UP001165042">
    <property type="component" value="Unassembled WGS sequence"/>
</dbReference>
<accession>A0A9W6VBL0</accession>
<dbReference type="InterPro" id="IPR038332">
    <property type="entry name" value="PPE_sf"/>
</dbReference>
<evidence type="ECO:0000313" key="2">
    <source>
        <dbReference type="EMBL" id="GLW93078.1"/>
    </source>
</evidence>
<comment type="caution">
    <text evidence="2">The sequence shown here is derived from an EMBL/GenBank/DDBJ whole genome shotgun (WGS) entry which is preliminary data.</text>
</comment>
<dbReference type="AlphaFoldDB" id="A0A9W6VBL0"/>
<feature type="compositionally biased region" description="Gly residues" evidence="1">
    <location>
        <begin position="274"/>
        <end position="324"/>
    </location>
</feature>
<gene>
    <name evidence="2" type="ORF">Aglo03_38940</name>
</gene>
<feature type="region of interest" description="Disordered" evidence="1">
    <location>
        <begin position="163"/>
        <end position="402"/>
    </location>
</feature>